<evidence type="ECO:0000313" key="2">
    <source>
        <dbReference type="Proteomes" id="UP000445144"/>
    </source>
</evidence>
<accession>A0A6N4X833</accession>
<evidence type="ECO:0000313" key="1">
    <source>
        <dbReference type="EMBL" id="CAA7194408.1"/>
    </source>
</evidence>
<protein>
    <submittedName>
        <fullName evidence="1">Uncharacterized protein</fullName>
    </submittedName>
</protein>
<reference evidence="1 2" key="1">
    <citation type="submission" date="2020-01" db="EMBL/GenBank/DDBJ databases">
        <authorList>
            <person name="Rodrigo-Torres L."/>
            <person name="Arahal R. D."/>
            <person name="Lucena T."/>
        </authorList>
    </citation>
    <scope>NUCLEOTIDE SEQUENCE [LARGE SCALE GENOMIC DNA]</scope>
    <source>
        <strain evidence="1 2">CECT 9293</strain>
    </source>
</reference>
<dbReference type="EMBL" id="CACVBR010000004">
    <property type="protein sequence ID" value="CAA7194408.1"/>
    <property type="molecule type" value="Genomic_DNA"/>
</dbReference>
<dbReference type="AlphaFoldDB" id="A0A6N4X833"/>
<dbReference type="Proteomes" id="UP000445144">
    <property type="component" value="Unassembled WGS sequence"/>
</dbReference>
<organism evidence="1 2">
    <name type="scientific">Chryseobacterium potabilaquae</name>
    <dbReference type="NCBI Taxonomy" id="2675057"/>
    <lineage>
        <taxon>Bacteria</taxon>
        <taxon>Pseudomonadati</taxon>
        <taxon>Bacteroidota</taxon>
        <taxon>Flavobacteriia</taxon>
        <taxon>Flavobacteriales</taxon>
        <taxon>Weeksellaceae</taxon>
        <taxon>Chryseobacterium group</taxon>
        <taxon>Chryseobacterium</taxon>
    </lineage>
</organism>
<gene>
    <name evidence="1" type="ORF">CHRY9293_00721</name>
</gene>
<name>A0A6N4X833_9FLAO</name>
<proteinExistence type="predicted"/>
<sequence length="49" mass="5906">MHLFVNQMDEQIVVINFQYSLALHFLSQYEEYLYGDYHQNTETTPHPSL</sequence>
<keyword evidence="2" id="KW-1185">Reference proteome</keyword>